<dbReference type="Pfam" id="PF00892">
    <property type="entry name" value="EamA"/>
    <property type="match status" value="2"/>
</dbReference>
<evidence type="ECO:0000256" key="1">
    <source>
        <dbReference type="ARBA" id="ARBA00004141"/>
    </source>
</evidence>
<feature type="transmembrane region" description="Helical" evidence="6">
    <location>
        <begin position="275"/>
        <end position="293"/>
    </location>
</feature>
<keyword evidence="5 6" id="KW-0472">Membrane</keyword>
<evidence type="ECO:0000256" key="2">
    <source>
        <dbReference type="ARBA" id="ARBA00007362"/>
    </source>
</evidence>
<dbReference type="EMBL" id="CP039543">
    <property type="protein sequence ID" value="QJT09884.1"/>
    <property type="molecule type" value="Genomic_DNA"/>
</dbReference>
<evidence type="ECO:0000256" key="4">
    <source>
        <dbReference type="ARBA" id="ARBA00022989"/>
    </source>
</evidence>
<evidence type="ECO:0000256" key="5">
    <source>
        <dbReference type="ARBA" id="ARBA00023136"/>
    </source>
</evidence>
<dbReference type="RefSeq" id="WP_171267640.1">
    <property type="nucleotide sequence ID" value="NZ_CP039543.1"/>
</dbReference>
<feature type="domain" description="EamA" evidence="7">
    <location>
        <begin position="157"/>
        <end position="287"/>
    </location>
</feature>
<organism evidence="8 9">
    <name type="scientific">Oceanidesulfovibrio marinus</name>
    <dbReference type="NCBI Taxonomy" id="370038"/>
    <lineage>
        <taxon>Bacteria</taxon>
        <taxon>Pseudomonadati</taxon>
        <taxon>Thermodesulfobacteriota</taxon>
        <taxon>Desulfovibrionia</taxon>
        <taxon>Desulfovibrionales</taxon>
        <taxon>Desulfovibrionaceae</taxon>
        <taxon>Oceanidesulfovibrio</taxon>
    </lineage>
</organism>
<keyword evidence="4 6" id="KW-1133">Transmembrane helix</keyword>
<dbReference type="PANTHER" id="PTHR32322:SF2">
    <property type="entry name" value="EAMA DOMAIN-CONTAINING PROTEIN"/>
    <property type="match status" value="1"/>
</dbReference>
<feature type="transmembrane region" description="Helical" evidence="6">
    <location>
        <begin position="38"/>
        <end position="60"/>
    </location>
</feature>
<feature type="transmembrane region" description="Helical" evidence="6">
    <location>
        <begin position="153"/>
        <end position="175"/>
    </location>
</feature>
<dbReference type="PANTHER" id="PTHR32322">
    <property type="entry name" value="INNER MEMBRANE TRANSPORTER"/>
    <property type="match status" value="1"/>
</dbReference>
<feature type="domain" description="EamA" evidence="7">
    <location>
        <begin position="7"/>
        <end position="142"/>
    </location>
</feature>
<dbReference type="InterPro" id="IPR050638">
    <property type="entry name" value="AA-Vitamin_Transporters"/>
</dbReference>
<evidence type="ECO:0000259" key="7">
    <source>
        <dbReference type="Pfam" id="PF00892"/>
    </source>
</evidence>
<protein>
    <submittedName>
        <fullName evidence="8">DMT family transporter</fullName>
    </submittedName>
</protein>
<sequence length="296" mass="31570">MPDQKRALAYGLATVLLWSTMATAFKLTLRHVHPAALVFWASVFSTIALGALLAVQGRLIEALAGLRTGWRTALPLGLVNPAIYYLVLFKAYDLLPAQVAQPVNYTWAITLSLLAAVFLGHRLTRLDVLATALAYAGVVIISLRGQGFSAETGISLLGLALALGSTLLWAGYWIANTKDTRSPVAGLFQNFLLSLPVLAAAVWAIEGAVAFTPPAAGLLGAAYIGTLEMGLSFALWLAALKHATHAGSVSTLIFLSPPISLVFIHYVLGETIHPNTYWGLGLILLGLGVQNWSRMR</sequence>
<keyword evidence="3 6" id="KW-0812">Transmembrane</keyword>
<feature type="transmembrane region" description="Helical" evidence="6">
    <location>
        <begin position="72"/>
        <end position="92"/>
    </location>
</feature>
<feature type="transmembrane region" description="Helical" evidence="6">
    <location>
        <begin position="217"/>
        <end position="240"/>
    </location>
</feature>
<name>A0ABX6NGW9_9BACT</name>
<proteinExistence type="inferred from homology"/>
<feature type="transmembrane region" description="Helical" evidence="6">
    <location>
        <begin position="252"/>
        <end position="269"/>
    </location>
</feature>
<comment type="subcellular location">
    <subcellularLocation>
        <location evidence="1">Membrane</location>
        <topology evidence="1">Multi-pass membrane protein</topology>
    </subcellularLocation>
</comment>
<dbReference type="InterPro" id="IPR037185">
    <property type="entry name" value="EmrE-like"/>
</dbReference>
<feature type="transmembrane region" description="Helical" evidence="6">
    <location>
        <begin position="128"/>
        <end position="147"/>
    </location>
</feature>
<dbReference type="InterPro" id="IPR000620">
    <property type="entry name" value="EamA_dom"/>
</dbReference>
<evidence type="ECO:0000313" key="9">
    <source>
        <dbReference type="Proteomes" id="UP000503251"/>
    </source>
</evidence>
<evidence type="ECO:0000313" key="8">
    <source>
        <dbReference type="EMBL" id="QJT09884.1"/>
    </source>
</evidence>
<dbReference type="Proteomes" id="UP000503251">
    <property type="component" value="Chromosome"/>
</dbReference>
<evidence type="ECO:0000256" key="6">
    <source>
        <dbReference type="SAM" id="Phobius"/>
    </source>
</evidence>
<comment type="similarity">
    <text evidence="2">Belongs to the EamA transporter family.</text>
</comment>
<dbReference type="SUPFAM" id="SSF103481">
    <property type="entry name" value="Multidrug resistance efflux transporter EmrE"/>
    <property type="match status" value="2"/>
</dbReference>
<gene>
    <name evidence="8" type="ORF">E8L03_13475</name>
</gene>
<keyword evidence="9" id="KW-1185">Reference proteome</keyword>
<feature type="transmembrane region" description="Helical" evidence="6">
    <location>
        <begin position="104"/>
        <end position="121"/>
    </location>
</feature>
<feature type="transmembrane region" description="Helical" evidence="6">
    <location>
        <begin position="187"/>
        <end position="205"/>
    </location>
</feature>
<reference evidence="8 9" key="1">
    <citation type="submission" date="2019-04" db="EMBL/GenBank/DDBJ databases">
        <title>Isolation and culture of sulfate reducing bacteria from the cold seep of the South China Sea.</title>
        <authorList>
            <person name="Sun C."/>
            <person name="Liu R."/>
        </authorList>
    </citation>
    <scope>NUCLEOTIDE SEQUENCE [LARGE SCALE GENOMIC DNA]</scope>
    <source>
        <strain evidence="8 9">CS1</strain>
    </source>
</reference>
<evidence type="ECO:0000256" key="3">
    <source>
        <dbReference type="ARBA" id="ARBA00022692"/>
    </source>
</evidence>
<accession>A0ABX6NGW9</accession>